<dbReference type="Proteomes" id="UP000427636">
    <property type="component" value="Chromosome"/>
</dbReference>
<dbReference type="PANTHER" id="PTHR43513:SF3">
    <property type="entry name" value="DIHYDROOROTATE DEHYDROGENASE B (NAD(+)), ELECTRON TRANSFER SUBUNIT-RELATED"/>
    <property type="match status" value="1"/>
</dbReference>
<dbReference type="PROSITE" id="PS51384">
    <property type="entry name" value="FAD_FR"/>
    <property type="match status" value="1"/>
</dbReference>
<organism evidence="2 3">
    <name type="scientific">Gemella sanguinis</name>
    <dbReference type="NCBI Taxonomy" id="84135"/>
    <lineage>
        <taxon>Bacteria</taxon>
        <taxon>Bacillati</taxon>
        <taxon>Bacillota</taxon>
        <taxon>Bacilli</taxon>
        <taxon>Bacillales</taxon>
        <taxon>Gemellaceae</taxon>
        <taxon>Gemella</taxon>
    </lineage>
</organism>
<dbReference type="SUPFAM" id="SSF52343">
    <property type="entry name" value="Ferredoxin reductase-like, C-terminal NADP-linked domain"/>
    <property type="match status" value="1"/>
</dbReference>
<dbReference type="PANTHER" id="PTHR43513">
    <property type="entry name" value="DIHYDROOROTATE DEHYDROGENASE B (NAD(+)), ELECTRON TRANSFER SUBUNIT"/>
    <property type="match status" value="1"/>
</dbReference>
<dbReference type="InterPro" id="IPR017938">
    <property type="entry name" value="Riboflavin_synthase-like_b-brl"/>
</dbReference>
<dbReference type="InterPro" id="IPR013112">
    <property type="entry name" value="FAD-bd_8"/>
</dbReference>
<dbReference type="InterPro" id="IPR017927">
    <property type="entry name" value="FAD-bd_FR_type"/>
</dbReference>
<gene>
    <name evidence="2" type="ORF">FOC50_05705</name>
</gene>
<reference evidence="2 3" key="1">
    <citation type="submission" date="2019-11" db="EMBL/GenBank/DDBJ databases">
        <title>FDA dAtabase for Regulatory Grade micrObial Sequences (FDA-ARGOS): Supporting development and validation of Infectious Disease Dx tests.</title>
        <authorList>
            <person name="Turner S."/>
            <person name="Byrd R."/>
            <person name="Tallon L."/>
            <person name="Sadzewicz L."/>
            <person name="Vavikolanu K."/>
            <person name="Mehta A."/>
            <person name="Aluvathingal J."/>
            <person name="Nadendla S."/>
            <person name="Myers T."/>
            <person name="Yan Y."/>
            <person name="Sichtig H."/>
        </authorList>
    </citation>
    <scope>NUCLEOTIDE SEQUENCE [LARGE SCALE GENOMIC DNA]</scope>
    <source>
        <strain evidence="2 3">FDAARGOS_742</strain>
    </source>
</reference>
<dbReference type="Gene3D" id="2.40.30.10">
    <property type="entry name" value="Translation factors"/>
    <property type="match status" value="1"/>
</dbReference>
<dbReference type="Pfam" id="PF08022">
    <property type="entry name" value="FAD_binding_8"/>
    <property type="match status" value="1"/>
</dbReference>
<dbReference type="SUPFAM" id="SSF63380">
    <property type="entry name" value="Riboflavin synthase domain-like"/>
    <property type="match status" value="1"/>
</dbReference>
<feature type="domain" description="FAD-binding FR-type" evidence="1">
    <location>
        <begin position="1"/>
        <end position="102"/>
    </location>
</feature>
<protein>
    <recommendedName>
        <fullName evidence="1">FAD-binding FR-type domain-containing protein</fullName>
    </recommendedName>
</protein>
<proteinExistence type="predicted"/>
<evidence type="ECO:0000313" key="3">
    <source>
        <dbReference type="Proteomes" id="UP000427636"/>
    </source>
</evidence>
<dbReference type="Gene3D" id="3.40.50.80">
    <property type="entry name" value="Nucleotide-binding domain of ferredoxin-NADP reductase (FNR) module"/>
    <property type="match status" value="1"/>
</dbReference>
<evidence type="ECO:0000313" key="2">
    <source>
        <dbReference type="EMBL" id="QGS07778.1"/>
    </source>
</evidence>
<keyword evidence="3" id="KW-1185">Reference proteome</keyword>
<evidence type="ECO:0000259" key="1">
    <source>
        <dbReference type="PROSITE" id="PS51384"/>
    </source>
</evidence>
<dbReference type="InterPro" id="IPR039261">
    <property type="entry name" value="FNR_nucleotide-bd"/>
</dbReference>
<sequence>MSRNSAVLRGVRKVDNNITELTFTTGKKTLKQIEAGDFAFISFPNVKGMNEPHPFSILNVPSRDGYVQMSIESVGDFTNKLPKLNEGEKATLTRGYGILNTIVEKADKKEKFVFIGGGIGVVPLIGLADKYENKDITFLYTVRKDKQVLYQEKFTSWNTRENFRGYAQQGRFSKEQLDSYLPIGKNYNYIIAGPMTMNRAYSKLLQEKGISKNNIYYEGFNF</sequence>
<dbReference type="EMBL" id="CP046313">
    <property type="protein sequence ID" value="QGS07778.1"/>
    <property type="molecule type" value="Genomic_DNA"/>
</dbReference>
<dbReference type="InterPro" id="IPR050353">
    <property type="entry name" value="PyrK_electron_transfer"/>
</dbReference>
<name>A0ABX6FHY6_9BACL</name>
<accession>A0ABX6FHY6</accession>